<dbReference type="Pfam" id="PF01471">
    <property type="entry name" value="PG_binding_1"/>
    <property type="match status" value="2"/>
</dbReference>
<reference evidence="3" key="2">
    <citation type="journal article" date="2021" name="PeerJ">
        <title>Extensive microbial diversity within the chicken gut microbiome revealed by metagenomics and culture.</title>
        <authorList>
            <person name="Gilroy R."/>
            <person name="Ravi A."/>
            <person name="Getino M."/>
            <person name="Pursley I."/>
            <person name="Horton D.L."/>
            <person name="Alikhan N.F."/>
            <person name="Baker D."/>
            <person name="Gharbi K."/>
            <person name="Hall N."/>
            <person name="Watson M."/>
            <person name="Adriaenssens E.M."/>
            <person name="Foster-Nyarko E."/>
            <person name="Jarju S."/>
            <person name="Secka A."/>
            <person name="Antonio M."/>
            <person name="Oren A."/>
            <person name="Chaudhuri R.R."/>
            <person name="La Ragione R."/>
            <person name="Hildebrand F."/>
            <person name="Pallen M.J."/>
        </authorList>
    </citation>
    <scope>NUCLEOTIDE SEQUENCE</scope>
    <source>
        <strain evidence="3">ChiSjej2B20-13462</strain>
    </source>
</reference>
<dbReference type="Gene3D" id="1.10.101.10">
    <property type="entry name" value="PGBD-like superfamily/PGBD"/>
    <property type="match status" value="2"/>
</dbReference>
<evidence type="ECO:0000313" key="4">
    <source>
        <dbReference type="Proteomes" id="UP000886874"/>
    </source>
</evidence>
<evidence type="ECO:0000259" key="1">
    <source>
        <dbReference type="Pfam" id="PF01471"/>
    </source>
</evidence>
<dbReference type="EMBL" id="DVFN01000127">
    <property type="protein sequence ID" value="HIQ70431.1"/>
    <property type="molecule type" value="Genomic_DNA"/>
</dbReference>
<evidence type="ECO:0000313" key="3">
    <source>
        <dbReference type="EMBL" id="HIQ70431.1"/>
    </source>
</evidence>
<dbReference type="Proteomes" id="UP000886874">
    <property type="component" value="Unassembled WGS sequence"/>
</dbReference>
<dbReference type="InterPro" id="IPR013693">
    <property type="entry name" value="SpoIID/LytB_N"/>
</dbReference>
<name>A0A9D1CP38_9FIRM</name>
<comment type="caution">
    <text evidence="3">The sequence shown here is derived from an EMBL/GenBank/DDBJ whole genome shotgun (WGS) entry which is preliminary data.</text>
</comment>
<organism evidence="3 4">
    <name type="scientific">Candidatus Avoscillospira stercorigallinarum</name>
    <dbReference type="NCBI Taxonomy" id="2840708"/>
    <lineage>
        <taxon>Bacteria</taxon>
        <taxon>Bacillati</taxon>
        <taxon>Bacillota</taxon>
        <taxon>Clostridia</taxon>
        <taxon>Eubacteriales</taxon>
        <taxon>Oscillospiraceae</taxon>
        <taxon>Oscillospiraceae incertae sedis</taxon>
        <taxon>Candidatus Avoscillospira</taxon>
    </lineage>
</organism>
<feature type="domain" description="Peptidoglycan binding-like" evidence="1">
    <location>
        <begin position="194"/>
        <end position="256"/>
    </location>
</feature>
<dbReference type="InterPro" id="IPR002477">
    <property type="entry name" value="Peptidoglycan-bd-like"/>
</dbReference>
<reference evidence="3" key="1">
    <citation type="submission" date="2020-10" db="EMBL/GenBank/DDBJ databases">
        <authorList>
            <person name="Gilroy R."/>
        </authorList>
    </citation>
    <scope>NUCLEOTIDE SEQUENCE</scope>
    <source>
        <strain evidence="3">ChiSjej2B20-13462</strain>
    </source>
</reference>
<dbReference type="InterPro" id="IPR036365">
    <property type="entry name" value="PGBD-like_sf"/>
</dbReference>
<dbReference type="SUPFAM" id="SSF47090">
    <property type="entry name" value="PGBD-like"/>
    <property type="match status" value="2"/>
</dbReference>
<feature type="domain" description="Peptidoglycan binding-like" evidence="1">
    <location>
        <begin position="292"/>
        <end position="352"/>
    </location>
</feature>
<proteinExistence type="predicted"/>
<evidence type="ECO:0000259" key="2">
    <source>
        <dbReference type="Pfam" id="PF08486"/>
    </source>
</evidence>
<feature type="domain" description="Sporulation stage II protein D amidase enhancer LytB N-terminal" evidence="2">
    <location>
        <begin position="33"/>
        <end position="99"/>
    </location>
</feature>
<sequence length="382" mass="41811">MIEVAPRTNVIPVIPETITVHLGPPNAPAENVTVSFADYVKNVASSEIYPTWNESALRANILAIMSYALNRVYTEYYPSRGYDFDITNTTARDQAFVSGRSYFENISQLVDEMLGSYIRRQGSVEPLAAKFCNGTTSTCDGLSQWGSEALAQEGLNSFEILQFYYGDDIEIVSNAPIEGVTESYPGTPLRLGSTGPAVTVVQVSLNRIAQSYPAIPKIDPVDGIFGPQTEEAVKVFQQIFSLDPDGIVGRGTWYQLVRIYVAVTKLAELQSEGQQFLFIQEYPKFLSLGDSGTTVEQLQFMLQVIAAFVPEVRGPALTGVFDNDTLYAVRSFQKYAGLPVTGSVGRGTWDAILNQFTALAKTVFEDGALFPAGSFMAEGLER</sequence>
<dbReference type="Pfam" id="PF08486">
    <property type="entry name" value="SpoIID"/>
    <property type="match status" value="1"/>
</dbReference>
<dbReference type="InterPro" id="IPR036366">
    <property type="entry name" value="PGBDSf"/>
</dbReference>
<accession>A0A9D1CP38</accession>
<dbReference type="AlphaFoldDB" id="A0A9D1CP38"/>
<gene>
    <name evidence="3" type="ORF">IAA67_08890</name>
</gene>
<protein>
    <submittedName>
        <fullName evidence="3">Peptidoglycan-binding protein</fullName>
    </submittedName>
</protein>